<proteinExistence type="inferred from homology"/>
<protein>
    <submittedName>
        <fullName evidence="4">Oxidoreductase</fullName>
    </submittedName>
</protein>
<dbReference type="SUPFAM" id="SSF51735">
    <property type="entry name" value="NAD(P)-binding Rossmann-fold domains"/>
    <property type="match status" value="1"/>
</dbReference>
<feature type="region of interest" description="Disordered" evidence="3">
    <location>
        <begin position="308"/>
        <end position="330"/>
    </location>
</feature>
<dbReference type="Pfam" id="PF00106">
    <property type="entry name" value="adh_short"/>
    <property type="match status" value="1"/>
</dbReference>
<dbReference type="Proteomes" id="UP001209654">
    <property type="component" value="Unassembled WGS sequence"/>
</dbReference>
<comment type="caution">
    <text evidence="4">The sequence shown here is derived from an EMBL/GenBank/DDBJ whole genome shotgun (WGS) entry which is preliminary data.</text>
</comment>
<dbReference type="EMBL" id="BRVS01000005">
    <property type="protein sequence ID" value="GLB66780.1"/>
    <property type="molecule type" value="Genomic_DNA"/>
</dbReference>
<dbReference type="RefSeq" id="WP_264794935.1">
    <property type="nucleotide sequence ID" value="NZ_BRVS01000005.1"/>
</dbReference>
<comment type="similarity">
    <text evidence="1">Belongs to the short-chain dehydrogenases/reductases (SDR) family.</text>
</comment>
<evidence type="ECO:0000313" key="4">
    <source>
        <dbReference type="EMBL" id="GLB66780.1"/>
    </source>
</evidence>
<dbReference type="Gene3D" id="3.40.50.720">
    <property type="entry name" value="NAD(P)-binding Rossmann-like Domain"/>
    <property type="match status" value="1"/>
</dbReference>
<gene>
    <name evidence="4" type="ORF">AHIS1636_12190</name>
</gene>
<sequence length="330" mass="35232">MTEEHNPADIQSLHGRTIVVTGGNAGLGYFASEQLAAAGAHVVIAARNPAKAAAAAAAITARIPEARISCQPLDLASLDSVRETVASLARLDRIDALLANAGVIGSPTRRDTADGFELQFGTNHLGHYALICGLLPELERRRARIVHVGSISHRWVRTDFRSAAHPERYSSYRQYALSKLAVMSFGFELARLLELSGSGVSSVVAHPGYARSMFTPSRPGVEGRPHPGRVQQLLARPLAQGKDDGARPLVRAVGGPDVCSEDYWGPDGFLQLTGRPARVRPRRHALERKCGVPPHRSFARPDRGPAPAIGGAAPAVLPGGPLPAHCRTRR</sequence>
<keyword evidence="2" id="KW-0560">Oxidoreductase</keyword>
<evidence type="ECO:0000256" key="2">
    <source>
        <dbReference type="ARBA" id="ARBA00023002"/>
    </source>
</evidence>
<organism evidence="4 5">
    <name type="scientific">Arthrobacter mangrovi</name>
    <dbReference type="NCBI Taxonomy" id="2966350"/>
    <lineage>
        <taxon>Bacteria</taxon>
        <taxon>Bacillati</taxon>
        <taxon>Actinomycetota</taxon>
        <taxon>Actinomycetes</taxon>
        <taxon>Micrococcales</taxon>
        <taxon>Micrococcaceae</taxon>
        <taxon>Arthrobacter</taxon>
    </lineage>
</organism>
<accession>A0ABQ5MS21</accession>
<evidence type="ECO:0000256" key="1">
    <source>
        <dbReference type="ARBA" id="ARBA00006484"/>
    </source>
</evidence>
<dbReference type="InterPro" id="IPR002347">
    <property type="entry name" value="SDR_fam"/>
</dbReference>
<dbReference type="PRINTS" id="PR00081">
    <property type="entry name" value="GDHRDH"/>
</dbReference>
<feature type="compositionally biased region" description="Low complexity" evidence="3">
    <location>
        <begin position="308"/>
        <end position="324"/>
    </location>
</feature>
<reference evidence="4 5" key="1">
    <citation type="journal article" date="2023" name="Int. J. Syst. Evol. Microbiol.">
        <title>Arthrobacter mangrovi sp. nov., an actinobacterium isolated from the rhizosphere of a mangrove.</title>
        <authorList>
            <person name="Hamada M."/>
            <person name="Saitou S."/>
            <person name="Enomoto N."/>
            <person name="Nanri K."/>
            <person name="Hidaka K."/>
            <person name="Miura T."/>
            <person name="Tamura T."/>
        </authorList>
    </citation>
    <scope>NUCLEOTIDE SEQUENCE [LARGE SCALE GENOMIC DNA]</scope>
    <source>
        <strain evidence="4 5">NBRC 112813</strain>
    </source>
</reference>
<dbReference type="PANTHER" id="PTHR24320:SF148">
    <property type="entry name" value="NAD(P)-BINDING ROSSMANN-FOLD SUPERFAMILY PROTEIN"/>
    <property type="match status" value="1"/>
</dbReference>
<name>A0ABQ5MS21_9MICC</name>
<evidence type="ECO:0000256" key="3">
    <source>
        <dbReference type="SAM" id="MobiDB-lite"/>
    </source>
</evidence>
<evidence type="ECO:0000313" key="5">
    <source>
        <dbReference type="Proteomes" id="UP001209654"/>
    </source>
</evidence>
<dbReference type="PANTHER" id="PTHR24320">
    <property type="entry name" value="RETINOL DEHYDROGENASE"/>
    <property type="match status" value="1"/>
</dbReference>
<dbReference type="InterPro" id="IPR036291">
    <property type="entry name" value="NAD(P)-bd_dom_sf"/>
</dbReference>
<keyword evidence="5" id="KW-1185">Reference proteome</keyword>